<dbReference type="InterPro" id="IPR042177">
    <property type="entry name" value="Cell/Rod_1"/>
</dbReference>
<dbReference type="GO" id="GO:0008360">
    <property type="term" value="P:regulation of cell shape"/>
    <property type="evidence" value="ECO:0007669"/>
    <property type="project" value="UniProtKB-KW"/>
</dbReference>
<dbReference type="EMBL" id="JACHKT010000002">
    <property type="protein sequence ID" value="MBB6001812.1"/>
    <property type="molecule type" value="Genomic_DNA"/>
</dbReference>
<dbReference type="InterPro" id="IPR042175">
    <property type="entry name" value="Cell/Rod_MreC_2"/>
</dbReference>
<dbReference type="InterPro" id="IPR007221">
    <property type="entry name" value="MreC"/>
</dbReference>
<feature type="domain" description="Rod shape-determining protein MreC beta-barrel core" evidence="6">
    <location>
        <begin position="117"/>
        <end position="262"/>
    </location>
</feature>
<evidence type="ECO:0000256" key="2">
    <source>
        <dbReference type="ARBA" id="ARBA00013855"/>
    </source>
</evidence>
<dbReference type="Proteomes" id="UP000524404">
    <property type="component" value="Unassembled WGS sequence"/>
</dbReference>
<sequence length="282" mass="31732">MYQLIQFISRKRAFILFALLEVLSLWFFYSVNNYPSAVMFNTTNYYAAKALDISNSIVEYSNLRKVNDDLSDENKHLYEIVEKLQAQQSPVSQSGFNYKADSAVAARFKFTVAKVTNLSVAQFNNYITIDKGTADGLSPGMGVISSTGVVGKIKSCSEHYSRIISILHSEYTVSAKVKSNNEIGSVKWDGKNPSIVEMTDVSRYKNVRVKDTIMTSDFNYVFPSNIVIGYVSKVGLKPDQTFHDIKVKLATDFSTLSYVYVINNKLEKEQKALESTDSEVKK</sequence>
<reference evidence="7 8" key="1">
    <citation type="submission" date="2020-08" db="EMBL/GenBank/DDBJ databases">
        <title>Functional genomics of gut bacteria from endangered species of beetles.</title>
        <authorList>
            <person name="Carlos-Shanley C."/>
        </authorList>
    </citation>
    <scope>NUCLEOTIDE SEQUENCE [LARGE SCALE GENOMIC DNA]</scope>
    <source>
        <strain evidence="7 8">S00070</strain>
    </source>
</reference>
<evidence type="ECO:0000259" key="6">
    <source>
        <dbReference type="Pfam" id="PF04085"/>
    </source>
</evidence>
<dbReference type="RefSeq" id="WP_184129595.1">
    <property type="nucleotide sequence ID" value="NZ_JACHKT010000002.1"/>
</dbReference>
<evidence type="ECO:0000256" key="4">
    <source>
        <dbReference type="ARBA" id="ARBA00032089"/>
    </source>
</evidence>
<keyword evidence="5" id="KW-1133">Transmembrane helix</keyword>
<feature type="transmembrane region" description="Helical" evidence="5">
    <location>
        <begin position="12"/>
        <end position="29"/>
    </location>
</feature>
<dbReference type="NCBIfam" id="NF010532">
    <property type="entry name" value="PRK13922.9-3"/>
    <property type="match status" value="1"/>
</dbReference>
<keyword evidence="5" id="KW-0472">Membrane</keyword>
<keyword evidence="3" id="KW-0133">Cell shape</keyword>
<keyword evidence="8" id="KW-1185">Reference proteome</keyword>
<dbReference type="Pfam" id="PF04085">
    <property type="entry name" value="MreC"/>
    <property type="match status" value="1"/>
</dbReference>
<proteinExistence type="inferred from homology"/>
<keyword evidence="5" id="KW-0812">Transmembrane</keyword>
<name>A0A841EEX5_9BACT</name>
<comment type="similarity">
    <text evidence="1">Belongs to the MreC family.</text>
</comment>
<comment type="caution">
    <text evidence="7">The sequence shown here is derived from an EMBL/GenBank/DDBJ whole genome shotgun (WGS) entry which is preliminary data.</text>
</comment>
<evidence type="ECO:0000256" key="3">
    <source>
        <dbReference type="ARBA" id="ARBA00022960"/>
    </source>
</evidence>
<evidence type="ECO:0000313" key="7">
    <source>
        <dbReference type="EMBL" id="MBB6001812.1"/>
    </source>
</evidence>
<evidence type="ECO:0000256" key="5">
    <source>
        <dbReference type="SAM" id="Phobius"/>
    </source>
</evidence>
<organism evidence="7 8">
    <name type="scientific">Arcicella rosea</name>
    <dbReference type="NCBI Taxonomy" id="502909"/>
    <lineage>
        <taxon>Bacteria</taxon>
        <taxon>Pseudomonadati</taxon>
        <taxon>Bacteroidota</taxon>
        <taxon>Cytophagia</taxon>
        <taxon>Cytophagales</taxon>
        <taxon>Flectobacillaceae</taxon>
        <taxon>Arcicella</taxon>
    </lineage>
</organism>
<dbReference type="GO" id="GO:0005886">
    <property type="term" value="C:plasma membrane"/>
    <property type="evidence" value="ECO:0007669"/>
    <property type="project" value="TreeGrafter"/>
</dbReference>
<accession>A0A841EEX5</accession>
<dbReference type="AlphaFoldDB" id="A0A841EEX5"/>
<evidence type="ECO:0000313" key="8">
    <source>
        <dbReference type="Proteomes" id="UP000524404"/>
    </source>
</evidence>
<gene>
    <name evidence="7" type="ORF">HNP25_000452</name>
</gene>
<dbReference type="PANTHER" id="PTHR34138:SF1">
    <property type="entry name" value="CELL SHAPE-DETERMINING PROTEIN MREC"/>
    <property type="match status" value="1"/>
</dbReference>
<dbReference type="PANTHER" id="PTHR34138">
    <property type="entry name" value="CELL SHAPE-DETERMINING PROTEIN MREC"/>
    <property type="match status" value="1"/>
</dbReference>
<dbReference type="Gene3D" id="2.40.10.350">
    <property type="entry name" value="Rod shape-determining protein MreC, domain 2"/>
    <property type="match status" value="1"/>
</dbReference>
<evidence type="ECO:0000256" key="1">
    <source>
        <dbReference type="ARBA" id="ARBA00009369"/>
    </source>
</evidence>
<dbReference type="Gene3D" id="2.40.10.340">
    <property type="entry name" value="Rod shape-determining protein MreC, domain 1"/>
    <property type="match status" value="1"/>
</dbReference>
<dbReference type="InterPro" id="IPR055342">
    <property type="entry name" value="MreC_beta-barrel_core"/>
</dbReference>
<protein>
    <recommendedName>
        <fullName evidence="2">Cell shape-determining protein MreC</fullName>
    </recommendedName>
    <alternativeName>
        <fullName evidence="4">Cell shape protein MreC</fullName>
    </alternativeName>
</protein>